<feature type="signal peptide" evidence="1">
    <location>
        <begin position="1"/>
        <end position="29"/>
    </location>
</feature>
<evidence type="ECO:0000313" key="2">
    <source>
        <dbReference type="EMBL" id="GBP89579.1"/>
    </source>
</evidence>
<proteinExistence type="predicted"/>
<comment type="caution">
    <text evidence="2">The sequence shown here is derived from an EMBL/GenBank/DDBJ whole genome shotgun (WGS) entry which is preliminary data.</text>
</comment>
<name>A0A4C1ZRI2_EUMVA</name>
<evidence type="ECO:0000313" key="3">
    <source>
        <dbReference type="Proteomes" id="UP000299102"/>
    </source>
</evidence>
<accession>A0A4C1ZRI2</accession>
<gene>
    <name evidence="2" type="ORF">EVAR_100023_1</name>
</gene>
<keyword evidence="3" id="KW-1185">Reference proteome</keyword>
<dbReference type="EMBL" id="BGZK01002009">
    <property type="protein sequence ID" value="GBP89579.1"/>
    <property type="molecule type" value="Genomic_DNA"/>
</dbReference>
<keyword evidence="1" id="KW-0732">Signal</keyword>
<evidence type="ECO:0000256" key="1">
    <source>
        <dbReference type="SAM" id="SignalP"/>
    </source>
</evidence>
<sequence length="147" mass="17128">MRRRHRAAPAQIPAFDRTLLLLMHGAATAFESYYGPVVHSFAWESFDFEESLFWRKPVKIMTYLRNDRRPAVKRRTEHGPVFTRPYMTQRHDHEYGSGECLTSAPGLVKSIPIVVKAVFMRITKDRYRLPGSVLTTQYMGYDVQHIP</sequence>
<dbReference type="Proteomes" id="UP000299102">
    <property type="component" value="Unassembled WGS sequence"/>
</dbReference>
<organism evidence="2 3">
    <name type="scientific">Eumeta variegata</name>
    <name type="common">Bagworm moth</name>
    <name type="synonym">Eumeta japonica</name>
    <dbReference type="NCBI Taxonomy" id="151549"/>
    <lineage>
        <taxon>Eukaryota</taxon>
        <taxon>Metazoa</taxon>
        <taxon>Ecdysozoa</taxon>
        <taxon>Arthropoda</taxon>
        <taxon>Hexapoda</taxon>
        <taxon>Insecta</taxon>
        <taxon>Pterygota</taxon>
        <taxon>Neoptera</taxon>
        <taxon>Endopterygota</taxon>
        <taxon>Lepidoptera</taxon>
        <taxon>Glossata</taxon>
        <taxon>Ditrysia</taxon>
        <taxon>Tineoidea</taxon>
        <taxon>Psychidae</taxon>
        <taxon>Oiketicinae</taxon>
        <taxon>Eumeta</taxon>
    </lineage>
</organism>
<protein>
    <submittedName>
        <fullName evidence="2">Uncharacterized protein</fullName>
    </submittedName>
</protein>
<feature type="chain" id="PRO_5020035095" evidence="1">
    <location>
        <begin position="30"/>
        <end position="147"/>
    </location>
</feature>
<dbReference type="AlphaFoldDB" id="A0A4C1ZRI2"/>
<reference evidence="2 3" key="1">
    <citation type="journal article" date="2019" name="Commun. Biol.">
        <title>The bagworm genome reveals a unique fibroin gene that provides high tensile strength.</title>
        <authorList>
            <person name="Kono N."/>
            <person name="Nakamura H."/>
            <person name="Ohtoshi R."/>
            <person name="Tomita M."/>
            <person name="Numata K."/>
            <person name="Arakawa K."/>
        </authorList>
    </citation>
    <scope>NUCLEOTIDE SEQUENCE [LARGE SCALE GENOMIC DNA]</scope>
</reference>